<dbReference type="PANTHER" id="PTHR44942:SF4">
    <property type="entry name" value="METHYLTRANSFERASE TYPE 11 DOMAIN-CONTAINING PROTEIN"/>
    <property type="match status" value="1"/>
</dbReference>
<feature type="domain" description="Methyltransferase type 11" evidence="4">
    <location>
        <begin position="43"/>
        <end position="132"/>
    </location>
</feature>
<evidence type="ECO:0000313" key="5">
    <source>
        <dbReference type="EMBL" id="CUU54209.1"/>
    </source>
</evidence>
<dbReference type="InterPro" id="IPR013216">
    <property type="entry name" value="Methyltransf_11"/>
</dbReference>
<dbReference type="AlphaFoldDB" id="A0A0S4QF95"/>
<dbReference type="InterPro" id="IPR029063">
    <property type="entry name" value="SAM-dependent_MTases_sf"/>
</dbReference>
<keyword evidence="3 5" id="KW-0808">Transferase</keyword>
<proteinExistence type="inferred from homology"/>
<dbReference type="RefSeq" id="WP_091271525.1">
    <property type="nucleotide sequence ID" value="NZ_FAOZ01000002.1"/>
</dbReference>
<evidence type="ECO:0000256" key="3">
    <source>
        <dbReference type="ARBA" id="ARBA00022679"/>
    </source>
</evidence>
<dbReference type="GO" id="GO:0032259">
    <property type="term" value="P:methylation"/>
    <property type="evidence" value="ECO:0007669"/>
    <property type="project" value="UniProtKB-KW"/>
</dbReference>
<keyword evidence="2 5" id="KW-0489">Methyltransferase</keyword>
<dbReference type="GO" id="GO:0008757">
    <property type="term" value="F:S-adenosylmethionine-dependent methyltransferase activity"/>
    <property type="evidence" value="ECO:0007669"/>
    <property type="project" value="InterPro"/>
</dbReference>
<dbReference type="Gene3D" id="3.40.50.150">
    <property type="entry name" value="Vaccinia Virus protein VP39"/>
    <property type="match status" value="1"/>
</dbReference>
<dbReference type="SUPFAM" id="SSF53335">
    <property type="entry name" value="S-adenosyl-L-methionine-dependent methyltransferases"/>
    <property type="match status" value="1"/>
</dbReference>
<dbReference type="CDD" id="cd02440">
    <property type="entry name" value="AdoMet_MTases"/>
    <property type="match status" value="1"/>
</dbReference>
<evidence type="ECO:0000259" key="4">
    <source>
        <dbReference type="Pfam" id="PF08241"/>
    </source>
</evidence>
<evidence type="ECO:0000256" key="2">
    <source>
        <dbReference type="ARBA" id="ARBA00022603"/>
    </source>
</evidence>
<dbReference type="EMBL" id="FAOZ01000002">
    <property type="protein sequence ID" value="CUU54209.1"/>
    <property type="molecule type" value="Genomic_DNA"/>
</dbReference>
<dbReference type="Pfam" id="PF08241">
    <property type="entry name" value="Methyltransf_11"/>
    <property type="match status" value="1"/>
</dbReference>
<gene>
    <name evidence="5" type="ORF">Ga0074812_102215</name>
</gene>
<name>A0A0S4QF95_9ACTN</name>
<accession>A0A0S4QF95</accession>
<dbReference type="Proteomes" id="UP000198802">
    <property type="component" value="Unassembled WGS sequence"/>
</dbReference>
<organism evidence="5 6">
    <name type="scientific">Parafrankia irregularis</name>
    <dbReference type="NCBI Taxonomy" id="795642"/>
    <lineage>
        <taxon>Bacteria</taxon>
        <taxon>Bacillati</taxon>
        <taxon>Actinomycetota</taxon>
        <taxon>Actinomycetes</taxon>
        <taxon>Frankiales</taxon>
        <taxon>Frankiaceae</taxon>
        <taxon>Parafrankia</taxon>
    </lineage>
</organism>
<evidence type="ECO:0000313" key="6">
    <source>
        <dbReference type="Proteomes" id="UP000198802"/>
    </source>
</evidence>
<dbReference type="InterPro" id="IPR051052">
    <property type="entry name" value="Diverse_substrate_MTase"/>
</dbReference>
<dbReference type="PANTHER" id="PTHR44942">
    <property type="entry name" value="METHYLTRANSF_11 DOMAIN-CONTAINING PROTEIN"/>
    <property type="match status" value="1"/>
</dbReference>
<comment type="similarity">
    <text evidence="1">Belongs to the methyltransferase superfamily.</text>
</comment>
<sequence>MSPGSLFDPLADAYDQARPSYPDQLFVDLEMLAGRPVAGARVVDVGAGTGIATRAMLARGAQVLPVEPGPVMLDHLRRHNPGLPVVRGDGEALPLRSAAVDLVSYAQAWHWMRVPVAAAEAARVLRPGGSLAVWWNDVDADEFHWYQRQQDRLEAMSPGYTRDYRNRPFAEELRWTGLFTEVVTVTCRWFREIDVDLYETWLRSKSFVAAIGDRLDDFLAAERRSLLRSFPDGRVIEPFRTMLVVARVP</sequence>
<evidence type="ECO:0000256" key="1">
    <source>
        <dbReference type="ARBA" id="ARBA00008361"/>
    </source>
</evidence>
<reference evidence="6" key="1">
    <citation type="submission" date="2015-11" db="EMBL/GenBank/DDBJ databases">
        <authorList>
            <person name="Varghese N."/>
        </authorList>
    </citation>
    <scope>NUCLEOTIDE SEQUENCE [LARGE SCALE GENOMIC DNA]</scope>
    <source>
        <strain evidence="6">DSM 45899</strain>
    </source>
</reference>
<keyword evidence="6" id="KW-1185">Reference proteome</keyword>
<protein>
    <submittedName>
        <fullName evidence="5">Methyltransferase domain-containing protein</fullName>
    </submittedName>
</protein>